<accession>A0A5B6TBI7</accession>
<organism evidence="1 2">
    <name type="scientific">Rufibacter hautae</name>
    <dbReference type="NCBI Taxonomy" id="2595005"/>
    <lineage>
        <taxon>Bacteria</taxon>
        <taxon>Pseudomonadati</taxon>
        <taxon>Bacteroidota</taxon>
        <taxon>Cytophagia</taxon>
        <taxon>Cytophagales</taxon>
        <taxon>Hymenobacteraceae</taxon>
        <taxon>Rufibacter</taxon>
    </lineage>
</organism>
<keyword evidence="2" id="KW-1185">Reference proteome</keyword>
<reference evidence="1 2" key="1">
    <citation type="submission" date="2019-07" db="EMBL/GenBank/DDBJ databases">
        <title>Rufibacter sp. nov., isolated from lake sediment.</title>
        <authorList>
            <person name="Qu J.-H."/>
        </authorList>
    </citation>
    <scope>NUCLEOTIDE SEQUENCE [LARGE SCALE GENOMIC DNA]</scope>
    <source>
        <strain evidence="1 2">NBS58-1</strain>
    </source>
</reference>
<comment type="caution">
    <text evidence="1">The sequence shown here is derived from an EMBL/GenBank/DDBJ whole genome shotgun (WGS) entry which is preliminary data.</text>
</comment>
<sequence length="148" mass="16884">MKTSKQITDSLRNSGIDSIIIYNHYSRIGYSKILWNSGNAVYQILIVEKMQEHGIKKKTGEIQISGSRKQFRLLNISTLQSVVVLKDCGGFVAPMPYHLLYLHINGQESCLTVAEDQLECNTENKKVKLIKELKMLPDEYFALAFSRD</sequence>
<proteinExistence type="predicted"/>
<evidence type="ECO:0000313" key="2">
    <source>
        <dbReference type="Proteomes" id="UP000324133"/>
    </source>
</evidence>
<dbReference type="EMBL" id="VKKY01000002">
    <property type="protein sequence ID" value="KAA3437849.1"/>
    <property type="molecule type" value="Genomic_DNA"/>
</dbReference>
<name>A0A5B6TBI7_9BACT</name>
<gene>
    <name evidence="1" type="ORF">FOA19_11205</name>
</gene>
<dbReference type="AlphaFoldDB" id="A0A5B6TBI7"/>
<protein>
    <submittedName>
        <fullName evidence="1">Uncharacterized protein</fullName>
    </submittedName>
</protein>
<evidence type="ECO:0000313" key="1">
    <source>
        <dbReference type="EMBL" id="KAA3437849.1"/>
    </source>
</evidence>
<dbReference type="Proteomes" id="UP000324133">
    <property type="component" value="Unassembled WGS sequence"/>
</dbReference>